<name>A0A0F3IHV2_9GAMM</name>
<keyword evidence="1" id="KW-0175">Coiled coil</keyword>
<proteinExistence type="predicted"/>
<organism evidence="2 3">
    <name type="scientific">Methylocucumis oryzae</name>
    <dbReference type="NCBI Taxonomy" id="1632867"/>
    <lineage>
        <taxon>Bacteria</taxon>
        <taxon>Pseudomonadati</taxon>
        <taxon>Pseudomonadota</taxon>
        <taxon>Gammaproteobacteria</taxon>
        <taxon>Methylococcales</taxon>
        <taxon>Methylococcaceae</taxon>
        <taxon>Methylocucumis</taxon>
    </lineage>
</organism>
<reference evidence="3" key="1">
    <citation type="submission" date="2015-03" db="EMBL/GenBank/DDBJ databases">
        <title>Draft genome sequence of a novel methanotroph (Sn10-6) isolated from flooded ricefield rhizosphere in India.</title>
        <authorList>
            <person name="Pandit P.S."/>
            <person name="Pore S.D."/>
            <person name="Arora P."/>
            <person name="Kapse N.G."/>
            <person name="Dhakephalkar P.K."/>
            <person name="Rahalkar M.C."/>
        </authorList>
    </citation>
    <scope>NUCLEOTIDE SEQUENCE [LARGE SCALE GENOMIC DNA]</scope>
    <source>
        <strain evidence="3">Sn10-6</strain>
    </source>
</reference>
<dbReference type="Proteomes" id="UP000033684">
    <property type="component" value="Unassembled WGS sequence"/>
</dbReference>
<evidence type="ECO:0000256" key="1">
    <source>
        <dbReference type="SAM" id="Coils"/>
    </source>
</evidence>
<reference evidence="2 3" key="2">
    <citation type="journal article" date="2016" name="Microb. Ecol.">
        <title>Genome Characteristics of a Novel Type I Methanotroph (Sn10-6) Isolated from a Flooded Indian Rice Field.</title>
        <authorList>
            <person name="Rahalkar M.C."/>
            <person name="Pandit P.S."/>
            <person name="Dhakephalkar P.K."/>
            <person name="Pore S."/>
            <person name="Arora P."/>
            <person name="Kapse N."/>
        </authorList>
    </citation>
    <scope>NUCLEOTIDE SEQUENCE [LARGE SCALE GENOMIC DNA]</scope>
    <source>
        <strain evidence="2 3">Sn10-6</strain>
    </source>
</reference>
<keyword evidence="3" id="KW-1185">Reference proteome</keyword>
<evidence type="ECO:0000313" key="3">
    <source>
        <dbReference type="Proteomes" id="UP000033684"/>
    </source>
</evidence>
<protein>
    <submittedName>
        <fullName evidence="2">Uncharacterized protein</fullName>
    </submittedName>
</protein>
<feature type="coiled-coil region" evidence="1">
    <location>
        <begin position="25"/>
        <end position="59"/>
    </location>
</feature>
<evidence type="ECO:0000313" key="2">
    <source>
        <dbReference type="EMBL" id="KJV06326.1"/>
    </source>
</evidence>
<accession>A0A0F3IHV2</accession>
<dbReference type="AlphaFoldDB" id="A0A0F3IHV2"/>
<dbReference type="EMBL" id="LAJX01000118">
    <property type="protein sequence ID" value="KJV06326.1"/>
    <property type="molecule type" value="Genomic_DNA"/>
</dbReference>
<sequence>MLQYSKLLRSRNEWRTKAVQRATELRERRKAEKRSKEKIAELSQQISELNQALENAKKNT</sequence>
<comment type="caution">
    <text evidence="2">The sequence shown here is derived from an EMBL/GenBank/DDBJ whole genome shotgun (WGS) entry which is preliminary data.</text>
</comment>
<gene>
    <name evidence="2" type="ORF">VZ94_12085</name>
</gene>